<name>A0A8J7FL91_9NEIS</name>
<sequence>MQFDEVLPQHFTTLSRTPWPHVQIDHALLQLPGESKDHNKFRTTALKAAGWQHHNLVPLGKYPDEAAAAYNRLRAALGQCHTQQELLQALQG</sequence>
<reference evidence="1 2" key="1">
    <citation type="submission" date="2020-10" db="EMBL/GenBank/DDBJ databases">
        <title>The genome sequence of Chitinilyticum litopenaei 4Y14.</title>
        <authorList>
            <person name="Liu Y."/>
        </authorList>
    </citation>
    <scope>NUCLEOTIDE SEQUENCE [LARGE SCALE GENOMIC DNA]</scope>
    <source>
        <strain evidence="1 2">4Y14</strain>
    </source>
</reference>
<dbReference type="AlphaFoldDB" id="A0A8J7FL91"/>
<comment type="caution">
    <text evidence="1">The sequence shown here is derived from an EMBL/GenBank/DDBJ whole genome shotgun (WGS) entry which is preliminary data.</text>
</comment>
<evidence type="ECO:0000313" key="2">
    <source>
        <dbReference type="Proteomes" id="UP000604481"/>
    </source>
</evidence>
<dbReference type="EMBL" id="JADFUA010000001">
    <property type="protein sequence ID" value="MBE9608311.1"/>
    <property type="molecule type" value="Genomic_DNA"/>
</dbReference>
<dbReference type="Proteomes" id="UP000604481">
    <property type="component" value="Unassembled WGS sequence"/>
</dbReference>
<gene>
    <name evidence="1" type="ORF">INR99_03020</name>
</gene>
<proteinExistence type="predicted"/>
<organism evidence="1 2">
    <name type="scientific">Chitinilyticum piscinae</name>
    <dbReference type="NCBI Taxonomy" id="2866724"/>
    <lineage>
        <taxon>Bacteria</taxon>
        <taxon>Pseudomonadati</taxon>
        <taxon>Pseudomonadota</taxon>
        <taxon>Betaproteobacteria</taxon>
        <taxon>Neisseriales</taxon>
        <taxon>Chitinibacteraceae</taxon>
        <taxon>Chitinilyticum</taxon>
    </lineage>
</organism>
<dbReference type="RefSeq" id="WP_194114804.1">
    <property type="nucleotide sequence ID" value="NZ_JADFUA010000001.1"/>
</dbReference>
<evidence type="ECO:0000313" key="1">
    <source>
        <dbReference type="EMBL" id="MBE9608311.1"/>
    </source>
</evidence>
<accession>A0A8J7FL91</accession>
<protein>
    <submittedName>
        <fullName evidence="1">Uncharacterized protein</fullName>
    </submittedName>
</protein>
<keyword evidence="2" id="KW-1185">Reference proteome</keyword>